<evidence type="ECO:0000313" key="1">
    <source>
        <dbReference type="EMBL" id="KAI8534246.1"/>
    </source>
</evidence>
<organism evidence="1 2">
    <name type="scientific">Rhododendron molle</name>
    <name type="common">Chinese azalea</name>
    <name type="synonym">Azalea mollis</name>
    <dbReference type="NCBI Taxonomy" id="49168"/>
    <lineage>
        <taxon>Eukaryota</taxon>
        <taxon>Viridiplantae</taxon>
        <taxon>Streptophyta</taxon>
        <taxon>Embryophyta</taxon>
        <taxon>Tracheophyta</taxon>
        <taxon>Spermatophyta</taxon>
        <taxon>Magnoliopsida</taxon>
        <taxon>eudicotyledons</taxon>
        <taxon>Gunneridae</taxon>
        <taxon>Pentapetalae</taxon>
        <taxon>asterids</taxon>
        <taxon>Ericales</taxon>
        <taxon>Ericaceae</taxon>
        <taxon>Ericoideae</taxon>
        <taxon>Rhodoreae</taxon>
        <taxon>Rhododendron</taxon>
    </lineage>
</organism>
<accession>A0ACC0M127</accession>
<dbReference type="Proteomes" id="UP001062846">
    <property type="component" value="Chromosome 10"/>
</dbReference>
<keyword evidence="2" id="KW-1185">Reference proteome</keyword>
<evidence type="ECO:0000313" key="2">
    <source>
        <dbReference type="Proteomes" id="UP001062846"/>
    </source>
</evidence>
<protein>
    <submittedName>
        <fullName evidence="1">Uncharacterized protein</fullName>
    </submittedName>
</protein>
<name>A0ACC0M127_RHOML</name>
<reference evidence="1" key="1">
    <citation type="submission" date="2022-02" db="EMBL/GenBank/DDBJ databases">
        <title>Plant Genome Project.</title>
        <authorList>
            <person name="Zhang R.-G."/>
        </authorList>
    </citation>
    <scope>NUCLEOTIDE SEQUENCE</scope>
    <source>
        <strain evidence="1">AT1</strain>
    </source>
</reference>
<gene>
    <name evidence="1" type="ORF">RHMOL_Rhmol10G0074900</name>
</gene>
<comment type="caution">
    <text evidence="1">The sequence shown here is derived from an EMBL/GenBank/DDBJ whole genome shotgun (WGS) entry which is preliminary data.</text>
</comment>
<sequence length="122" mass="12789">MLTPFFVTAASISTSTATSTSNWTSTATSTSNISTSNWTSTAMSTSNSNSNATSTSNSTSTARPTNLLGIIKSIGLFSSFSCAIEVVASAKSLAVTSEVMRRTTARKRPREAIVLEPISFFS</sequence>
<dbReference type="EMBL" id="CM046397">
    <property type="protein sequence ID" value="KAI8534246.1"/>
    <property type="molecule type" value="Genomic_DNA"/>
</dbReference>
<proteinExistence type="predicted"/>